<dbReference type="PROSITE" id="PS51626">
    <property type="entry name" value="SAM_MT_TRM1"/>
    <property type="match status" value="1"/>
</dbReference>
<evidence type="ECO:0000313" key="13">
    <source>
        <dbReference type="EMBL" id="KJE98011.1"/>
    </source>
</evidence>
<dbReference type="FunFam" id="3.30.56.70:FF:000001">
    <property type="entry name" value="tRNA (guanine(26)-N(2))-dimethyltransferase"/>
    <property type="match status" value="1"/>
</dbReference>
<dbReference type="CDD" id="cd02440">
    <property type="entry name" value="AdoMet_MTases"/>
    <property type="match status" value="1"/>
</dbReference>
<keyword evidence="9" id="KW-0862">Zinc</keyword>
<dbReference type="FunCoup" id="A0A0D2USS3">
    <property type="interactions" value="789"/>
</dbReference>
<dbReference type="InterPro" id="IPR042296">
    <property type="entry name" value="tRNA_met_Trm1_C"/>
</dbReference>
<comment type="catalytic activity">
    <reaction evidence="8 10">
        <text>guanosine(26) in tRNA + 2 S-adenosyl-L-methionine = N(2)-dimethylguanosine(26) in tRNA + 2 S-adenosyl-L-homocysteine + 2 H(+)</text>
        <dbReference type="Rhea" id="RHEA:43140"/>
        <dbReference type="Rhea" id="RHEA-COMP:10359"/>
        <dbReference type="Rhea" id="RHEA-COMP:10360"/>
        <dbReference type="ChEBI" id="CHEBI:15378"/>
        <dbReference type="ChEBI" id="CHEBI:57856"/>
        <dbReference type="ChEBI" id="CHEBI:59789"/>
        <dbReference type="ChEBI" id="CHEBI:74269"/>
        <dbReference type="ChEBI" id="CHEBI:74513"/>
        <dbReference type="EC" id="2.1.1.216"/>
    </reaction>
</comment>
<evidence type="ECO:0000256" key="9">
    <source>
        <dbReference type="PROSITE-ProRule" id="PRU00723"/>
    </source>
</evidence>
<evidence type="ECO:0000256" key="2">
    <source>
        <dbReference type="ARBA" id="ARBA00022603"/>
    </source>
</evidence>
<reference evidence="14" key="1">
    <citation type="submission" date="2011-02" db="EMBL/GenBank/DDBJ databases">
        <title>The Genome Sequence of Capsaspora owczarzaki ATCC 30864.</title>
        <authorList>
            <person name="Russ C."/>
            <person name="Cuomo C."/>
            <person name="Burger G."/>
            <person name="Gray M.W."/>
            <person name="Holland P.W.H."/>
            <person name="King N."/>
            <person name="Lang F.B.F."/>
            <person name="Roger A.J."/>
            <person name="Ruiz-Trillo I."/>
            <person name="Young S.K."/>
            <person name="Zeng Q."/>
            <person name="Gargeya S."/>
            <person name="Alvarado L."/>
            <person name="Berlin A."/>
            <person name="Chapman S.B."/>
            <person name="Chen Z."/>
            <person name="Freedman E."/>
            <person name="Gellesch M."/>
            <person name="Goldberg J."/>
            <person name="Griggs A."/>
            <person name="Gujja S."/>
            <person name="Heilman E."/>
            <person name="Heiman D."/>
            <person name="Howarth C."/>
            <person name="Mehta T."/>
            <person name="Neiman D."/>
            <person name="Pearson M."/>
            <person name="Roberts A."/>
            <person name="Saif S."/>
            <person name="Shea T."/>
            <person name="Shenoy N."/>
            <person name="Sisk P."/>
            <person name="Stolte C."/>
            <person name="Sykes S."/>
            <person name="White J."/>
            <person name="Yandava C."/>
            <person name="Haas B."/>
            <person name="Nusbaum C."/>
            <person name="Birren B."/>
        </authorList>
    </citation>
    <scope>NUCLEOTIDE SEQUENCE</scope>
    <source>
        <strain evidence="14">ATCC 30864</strain>
    </source>
</reference>
<evidence type="ECO:0000259" key="12">
    <source>
        <dbReference type="PROSITE" id="PS50103"/>
    </source>
</evidence>
<dbReference type="OrthoDB" id="6349953at2759"/>
<evidence type="ECO:0000256" key="11">
    <source>
        <dbReference type="SAM" id="MobiDB-lite"/>
    </source>
</evidence>
<dbReference type="SUPFAM" id="SSF53335">
    <property type="entry name" value="S-adenosyl-L-methionine-dependent methyltransferases"/>
    <property type="match status" value="1"/>
</dbReference>
<dbReference type="eggNOG" id="KOG1253">
    <property type="taxonomic scope" value="Eukaryota"/>
</dbReference>
<keyword evidence="1 10" id="KW-0820">tRNA-binding</keyword>
<comment type="similarity">
    <text evidence="10">Belongs to the class I-like SAM-binding methyltransferase superfamily. Trm1 family.</text>
</comment>
<keyword evidence="2 10" id="KW-0489">Methyltransferase</keyword>
<evidence type="ECO:0000256" key="7">
    <source>
        <dbReference type="ARBA" id="ARBA00039099"/>
    </source>
</evidence>
<gene>
    <name evidence="13" type="ORF">CAOG_008069</name>
</gene>
<feature type="domain" description="C3H1-type" evidence="12">
    <location>
        <begin position="586"/>
        <end position="621"/>
    </location>
</feature>
<keyword evidence="9" id="KW-0863">Zinc-finger</keyword>
<evidence type="ECO:0000256" key="10">
    <source>
        <dbReference type="PROSITE-ProRule" id="PRU00958"/>
    </source>
</evidence>
<proteinExistence type="inferred from homology"/>
<dbReference type="GO" id="GO:0000049">
    <property type="term" value="F:tRNA binding"/>
    <property type="evidence" value="ECO:0007669"/>
    <property type="project" value="UniProtKB-UniRule"/>
</dbReference>
<evidence type="ECO:0000256" key="8">
    <source>
        <dbReference type="ARBA" id="ARBA00051897"/>
    </source>
</evidence>
<dbReference type="InParanoid" id="A0A0D2USS3"/>
<protein>
    <recommendedName>
        <fullName evidence="7 10">tRNA (guanine(26)-N(2))-dimethyltransferase</fullName>
        <ecNumber evidence="7 10">2.1.1.216</ecNumber>
    </recommendedName>
</protein>
<keyword evidence="4 10" id="KW-0949">S-adenosyl-L-methionine</keyword>
<evidence type="ECO:0000313" key="14">
    <source>
        <dbReference type="Proteomes" id="UP000008743"/>
    </source>
</evidence>
<dbReference type="Pfam" id="PF02005">
    <property type="entry name" value="TRM"/>
    <property type="match status" value="1"/>
</dbReference>
<dbReference type="GO" id="GO:0005634">
    <property type="term" value="C:nucleus"/>
    <property type="evidence" value="ECO:0007669"/>
    <property type="project" value="TreeGrafter"/>
</dbReference>
<evidence type="ECO:0000256" key="1">
    <source>
        <dbReference type="ARBA" id="ARBA00022555"/>
    </source>
</evidence>
<dbReference type="STRING" id="595528.A0A0D2USS3"/>
<dbReference type="InterPro" id="IPR000571">
    <property type="entry name" value="Znf_CCCH"/>
</dbReference>
<dbReference type="Gene3D" id="3.40.50.150">
    <property type="entry name" value="Vaccinia Virus protein VP39"/>
    <property type="match status" value="1"/>
</dbReference>
<keyword evidence="6 10" id="KW-0694">RNA-binding</keyword>
<keyword evidence="14" id="KW-1185">Reference proteome</keyword>
<dbReference type="GO" id="GO:0008270">
    <property type="term" value="F:zinc ion binding"/>
    <property type="evidence" value="ECO:0007669"/>
    <property type="project" value="UniProtKB-KW"/>
</dbReference>
<dbReference type="InterPro" id="IPR002905">
    <property type="entry name" value="Trm1"/>
</dbReference>
<evidence type="ECO:0000256" key="5">
    <source>
        <dbReference type="ARBA" id="ARBA00022694"/>
    </source>
</evidence>
<keyword evidence="3 10" id="KW-0808">Transferase</keyword>
<dbReference type="PROSITE" id="PS50103">
    <property type="entry name" value="ZF_C3H1"/>
    <property type="match status" value="1"/>
</dbReference>
<dbReference type="NCBIfam" id="TIGR00308">
    <property type="entry name" value="TRM1"/>
    <property type="match status" value="1"/>
</dbReference>
<evidence type="ECO:0000256" key="4">
    <source>
        <dbReference type="ARBA" id="ARBA00022691"/>
    </source>
</evidence>
<dbReference type="GO" id="GO:0002940">
    <property type="term" value="P:tRNA N2-guanine methylation"/>
    <property type="evidence" value="ECO:0007669"/>
    <property type="project" value="TreeGrafter"/>
</dbReference>
<dbReference type="EC" id="2.1.1.216" evidence="7 10"/>
<keyword evidence="9" id="KW-0479">Metal-binding</keyword>
<dbReference type="AlphaFoldDB" id="A0A0D2USS3"/>
<sequence>MSSTPAIAEAAAAAATAAAAAAAMQASSGSTEAGQAMPPGFVSVKESSTTILFPDTNEVFYNPVQEFNRDLSSAAITVFSDILEEERSAARIELANKRAARVARQQQAAAAGEGAPPSKDGPSQEAIAAAAASLNLATAAGASSFTAPFRVLEALSASGLRAIRYAKEIPRVTQVVANDMSPEAVQLIQQNITFNNAANKVVANQGDATEYMYANRAHGFHVVDLDPYGAPTPFLETAVQTVTDGGLLCVTATDTAVLCGNSPEACLAKYGARSIRGDHCHETSLRILLQHIDACANRYHRYIVPMLSMSIDFYVRVFVRVYESQETVKQSIGKRALVFHCSGCHTATIQPLGRVTKDGDRMRYQLSTGPVVDRVCEFCGFVQHISGPIWPGSIHDQTFLKRLLGFARTAKHLGTQARLEGMLTVVSEELDDVAMVRSLDDAASVLRLTIPPAKVFRSAVLNGGYRISGSHTEPSGFKTDAPASFIWDVLRRWAIQTKPHGVRAGVVENSPAFRLLAKDPVAEADFTLHKDAVPPSRKFKLVRFQENPTSDWGPKGRARKRVAEPDADQDAQAARHQDKKSRTEVDPKTLICPTFYLNLSNARLQGVCRQNENCEFSHDIFNPNLQIGPSMKPVLTAQNGGNSAVPMQ</sequence>
<dbReference type="Gene3D" id="3.30.56.70">
    <property type="entry name" value="N2,N2-dimethylguanosine tRNA methyltransferase, C-terminal domain"/>
    <property type="match status" value="1"/>
</dbReference>
<dbReference type="PhylomeDB" id="A0A0D2USS3"/>
<dbReference type="EMBL" id="KE346376">
    <property type="protein sequence ID" value="KJE98011.1"/>
    <property type="molecule type" value="Genomic_DNA"/>
</dbReference>
<dbReference type="PANTHER" id="PTHR10631:SF3">
    <property type="entry name" value="TRNA (GUANINE(26)-N(2))-DIMETHYLTRANSFERASE"/>
    <property type="match status" value="1"/>
</dbReference>
<evidence type="ECO:0000256" key="6">
    <source>
        <dbReference type="ARBA" id="ARBA00022884"/>
    </source>
</evidence>
<accession>A0A0D2USS3</accession>
<evidence type="ECO:0000256" key="3">
    <source>
        <dbReference type="ARBA" id="ARBA00022679"/>
    </source>
</evidence>
<dbReference type="Proteomes" id="UP000008743">
    <property type="component" value="Unassembled WGS sequence"/>
</dbReference>
<keyword evidence="5 10" id="KW-0819">tRNA processing</keyword>
<name>A0A0D2USS3_CAPO3</name>
<organism evidence="13 14">
    <name type="scientific">Capsaspora owczarzaki (strain ATCC 30864)</name>
    <dbReference type="NCBI Taxonomy" id="595528"/>
    <lineage>
        <taxon>Eukaryota</taxon>
        <taxon>Filasterea</taxon>
        <taxon>Capsaspora</taxon>
    </lineage>
</organism>
<dbReference type="InterPro" id="IPR029063">
    <property type="entry name" value="SAM-dependent_MTases_sf"/>
</dbReference>
<feature type="region of interest" description="Disordered" evidence="11">
    <location>
        <begin position="546"/>
        <end position="584"/>
    </location>
</feature>
<feature type="compositionally biased region" description="Basic and acidic residues" evidence="11">
    <location>
        <begin position="573"/>
        <end position="584"/>
    </location>
</feature>
<feature type="zinc finger region" description="C3H1-type" evidence="9">
    <location>
        <begin position="586"/>
        <end position="621"/>
    </location>
</feature>
<dbReference type="PANTHER" id="PTHR10631">
    <property type="entry name" value="N 2 ,N 2 -DIMETHYLGUANOSINE TRNA METHYLTRANSFERASE"/>
    <property type="match status" value="1"/>
</dbReference>
<dbReference type="GO" id="GO:0160104">
    <property type="term" value="F:tRNA (guanine(26)-N2)-dimethyltransferase activity"/>
    <property type="evidence" value="ECO:0007669"/>
    <property type="project" value="UniProtKB-UniRule"/>
</dbReference>
<feature type="region of interest" description="Disordered" evidence="11">
    <location>
        <begin position="105"/>
        <end position="125"/>
    </location>
</feature>